<dbReference type="STRING" id="195913.SAMN04488004_102183"/>
<dbReference type="InterPro" id="IPR025669">
    <property type="entry name" value="AAA_dom"/>
</dbReference>
<evidence type="ECO:0000313" key="5">
    <source>
        <dbReference type="Proteomes" id="UP000199550"/>
    </source>
</evidence>
<keyword evidence="1" id="KW-0547">Nucleotide-binding</keyword>
<dbReference type="Gene3D" id="3.40.50.300">
    <property type="entry name" value="P-loop containing nucleotide triphosphate hydrolases"/>
    <property type="match status" value="1"/>
</dbReference>
<dbReference type="InterPro" id="IPR027417">
    <property type="entry name" value="P-loop_NTPase"/>
</dbReference>
<dbReference type="GO" id="GO:0005524">
    <property type="term" value="F:ATP binding"/>
    <property type="evidence" value="ECO:0007669"/>
    <property type="project" value="UniProtKB-KW"/>
</dbReference>
<evidence type="ECO:0000256" key="2">
    <source>
        <dbReference type="ARBA" id="ARBA00022840"/>
    </source>
</evidence>
<evidence type="ECO:0000313" key="4">
    <source>
        <dbReference type="EMBL" id="SFK80866.1"/>
    </source>
</evidence>
<dbReference type="GO" id="GO:0005829">
    <property type="term" value="C:cytosol"/>
    <property type="evidence" value="ECO:0007669"/>
    <property type="project" value="TreeGrafter"/>
</dbReference>
<dbReference type="PANTHER" id="PTHR43384:SF6">
    <property type="entry name" value="SEPTUM SITE-DETERMINING PROTEIN MIND HOMOLOG, CHLOROPLASTIC"/>
    <property type="match status" value="1"/>
</dbReference>
<keyword evidence="2" id="KW-0067">ATP-binding</keyword>
<dbReference type="RefSeq" id="WP_090185103.1">
    <property type="nucleotide sequence ID" value="NZ_FOTF01000002.1"/>
</dbReference>
<dbReference type="GO" id="GO:0016887">
    <property type="term" value="F:ATP hydrolysis activity"/>
    <property type="evidence" value="ECO:0007669"/>
    <property type="project" value="TreeGrafter"/>
</dbReference>
<accession>A0A1I4CLA2</accession>
<dbReference type="Pfam" id="PF13614">
    <property type="entry name" value="AAA_31"/>
    <property type="match status" value="1"/>
</dbReference>
<dbReference type="OrthoDB" id="8281972at2"/>
<dbReference type="GO" id="GO:0051782">
    <property type="term" value="P:negative regulation of cell division"/>
    <property type="evidence" value="ECO:0007669"/>
    <property type="project" value="TreeGrafter"/>
</dbReference>
<sequence>MIHQFSAPGRILIVGASDILTTCQFTSLSPLLNAVAASAPTLHDLVETAEAITAKHDVVLFEADVSDDDLAALAHFVTVAQGQTKFIALVDDRLPLTKVRVLGASGADDILPLDIKAEALIQALADLAGQPGVLDLHGSRTGAAARVFSIAQSRGGAGATTIAVNLASSLAVAAKRGESGPRVLLLDLDLQFGNAGTYLDVEDNGGLYDLLGQDALPSEKAILGAVQTSGYGVDVLTAPTVFVPLNAMTPEIVAHMIGVFRYAYEYLIIDLPRATLDWLAPVIMATDQLIMVSDSSVPCIRQAKRLIDLYRENRLTLPVALVINREKKTFFGSETIRAAEAMLGLKVASWVPDDPSGERRAVDLGCPTAAVRSKGRKTYRGLAKKLSATAISSSNDFV</sequence>
<protein>
    <submittedName>
        <fullName evidence="4">Pilus assembly protein CpaE</fullName>
    </submittedName>
</protein>
<dbReference type="Proteomes" id="UP000199550">
    <property type="component" value="Unassembled WGS sequence"/>
</dbReference>
<dbReference type="GO" id="GO:0009898">
    <property type="term" value="C:cytoplasmic side of plasma membrane"/>
    <property type="evidence" value="ECO:0007669"/>
    <property type="project" value="TreeGrafter"/>
</dbReference>
<reference evidence="4 5" key="1">
    <citation type="submission" date="2016-10" db="EMBL/GenBank/DDBJ databases">
        <authorList>
            <person name="de Groot N.N."/>
        </authorList>
    </citation>
    <scope>NUCLEOTIDE SEQUENCE [LARGE SCALE GENOMIC DNA]</scope>
    <source>
        <strain evidence="4 5">DSM 16199</strain>
    </source>
</reference>
<dbReference type="PANTHER" id="PTHR43384">
    <property type="entry name" value="SEPTUM SITE-DETERMINING PROTEIN MIND HOMOLOG, CHLOROPLASTIC-RELATED"/>
    <property type="match status" value="1"/>
</dbReference>
<dbReference type="AlphaFoldDB" id="A0A1I4CLA2"/>
<organism evidence="4 5">
    <name type="scientific">Loktanella salsilacus</name>
    <dbReference type="NCBI Taxonomy" id="195913"/>
    <lineage>
        <taxon>Bacteria</taxon>
        <taxon>Pseudomonadati</taxon>
        <taxon>Pseudomonadota</taxon>
        <taxon>Alphaproteobacteria</taxon>
        <taxon>Rhodobacterales</taxon>
        <taxon>Roseobacteraceae</taxon>
        <taxon>Loktanella</taxon>
    </lineage>
</organism>
<evidence type="ECO:0000259" key="3">
    <source>
        <dbReference type="Pfam" id="PF13614"/>
    </source>
</evidence>
<name>A0A1I4CLA2_9RHOB</name>
<dbReference type="EMBL" id="FOTF01000002">
    <property type="protein sequence ID" value="SFK80866.1"/>
    <property type="molecule type" value="Genomic_DNA"/>
</dbReference>
<dbReference type="SUPFAM" id="SSF52540">
    <property type="entry name" value="P-loop containing nucleoside triphosphate hydrolases"/>
    <property type="match status" value="1"/>
</dbReference>
<keyword evidence="5" id="KW-1185">Reference proteome</keyword>
<gene>
    <name evidence="4" type="ORF">SAMN04488004_102183</name>
</gene>
<evidence type="ECO:0000256" key="1">
    <source>
        <dbReference type="ARBA" id="ARBA00022741"/>
    </source>
</evidence>
<dbReference type="InterPro" id="IPR050625">
    <property type="entry name" value="ParA/MinD_ATPase"/>
</dbReference>
<feature type="domain" description="AAA" evidence="3">
    <location>
        <begin position="146"/>
        <end position="296"/>
    </location>
</feature>
<proteinExistence type="predicted"/>